<keyword evidence="2" id="KW-0132">Cell division</keyword>
<dbReference type="PANTHER" id="PTHR12827:SF3">
    <property type="entry name" value="ANAPHASE-PROMOTING COMPLEX SUBUNIT 1"/>
    <property type="match status" value="1"/>
</dbReference>
<dbReference type="GO" id="GO:0031145">
    <property type="term" value="P:anaphase-promoting complex-dependent catabolic process"/>
    <property type="evidence" value="ECO:0007669"/>
    <property type="project" value="TreeGrafter"/>
</dbReference>
<dbReference type="EMBL" id="LK023379">
    <property type="protein sequence ID" value="CDS13189.1"/>
    <property type="molecule type" value="Genomic_DNA"/>
</dbReference>
<dbReference type="GO" id="GO:0070979">
    <property type="term" value="P:protein K11-linked ubiquitination"/>
    <property type="evidence" value="ECO:0007669"/>
    <property type="project" value="TreeGrafter"/>
</dbReference>
<feature type="compositionally biased region" description="Basic residues" evidence="6">
    <location>
        <begin position="368"/>
        <end position="380"/>
    </location>
</feature>
<comment type="similarity">
    <text evidence="1">Belongs to the APC1 family.</text>
</comment>
<reference evidence="9" key="1">
    <citation type="journal article" date="2014" name="Genome Announc.">
        <title>De novo whole-genome sequence and genome annotation of Lichtheimia ramosa.</title>
        <authorList>
            <person name="Linde J."/>
            <person name="Schwartze V."/>
            <person name="Binder U."/>
            <person name="Lass-Florl C."/>
            <person name="Voigt K."/>
            <person name="Horn F."/>
        </authorList>
    </citation>
    <scope>NUCLEOTIDE SEQUENCE</scope>
    <source>
        <strain evidence="9">JMRC FSU:6197</strain>
    </source>
</reference>
<gene>
    <name evidence="9" type="ORF">LRAMOSA05367</name>
</gene>
<sequence>MLKSLGEFQPYGRRHTALHPHLINDSSEVQEVDFNLFSKGASSANRQKTSSCNLYAVDGRPLKYINELSGDIVEQTAHQDCRRLPNGAMDLEEELYVDGSTVVWSRGGHIVKSFKFELERQPVELALFAWFRFTDGEGDDKSTAKGRWHEDIYYDDGRIQGNEQSSNMMDIVSKKRKHPDVIYENSSSNNPNNNKRRGTTSSSTLRKALCIILRDSVKIYFEDGLMYSVHLNFPVQRAYALHVGLILERKRAELIDDANAAFLQPFVCITDPMGECELVTMTDDMNRSFSLDFRKDMMGVPVDHELVFATSVDYSRGDSDKQQLIVTYNSKKHAHYVWMLTDEEERLKQPKIKRKPPPQSAATFSSLKSRKKSKSKRGVKHNNMPSPIAATTPPPLTRKDSLAQFHEDFSSDTDQLYGSEAGDSFHESEDAGHFLHLLYETNPTKGDRRKHARDTAFLAHDNDGMDLLCIMRNREQTVLVLSISKLLTRDMDALLKKISARSAVSITSSNGHRHILLLRTGNRIQLVLEPRKEILVDVILPSTLSDKMKELSDTVAASFNVHMADGRIERYRIETLPYSGLVQDGTAALQCVLPNITHALFRKRFIEHLYSTLASNNSVSRMTCEWVSFIIALLSFLPLDNSSLITTTTTLLDKVSAPSFPSWSSLVESSMKLRQSYAGEYNAIDLESVLKCLHMLREDYRLSQIKSQSLMPKLNHLMILLSVLSGNQEWIAHYTKDTCSFSQVLSETSHVKDKKSMSPPTDVIGAIRYYSPIPPNRLSLEDVFGIPRIDPVVGLRWNTFGHTIDMVWLLYRMLRAEEYERLVDRMVQEEIKRYEIEDLHPIIGEPLLAALDLLRENPPMTWTIEHYNLIGRQDMIHQILGSNAAIDPNGDHFRLDTVKLVRTNMHDLCKSIATVASSSRSSNQAYDFLDVQTEKLRFGYQGILETVRTLLDITRIPELTVPDRPDLNDADLHAEHQIHMWHLLQRTSAISVGRGMFSFGTYTPDLTKDFPIEAMNLQAKLLPLRTMVTADDRQWAPEYFDWPRFHQGVAAGLKISPSCRVGGSWIDFCNREEELRPEHGGFLLALGLNGNLRDLPLISWYRYMTQPCELAATGFVLGLGSAYRGTRNGKVTKLLAVHIPALLPSGSTTLNHSIAIQSTSLVSLGLVFMGSCDRLMSSMMVAEIERYAEINPSTLEANFEGCALAAGFALGFVTLGCGDESAGIFDLHLKEKLYRLMLGQTTLSTATATEETRRRRPTTHVKTTTTTTTSSSQQDNGSKPSRDKLSEPAAKPINLDVTSPGATIALGLMYMRTNNARVAETIDIVKTRPYLNHIRPDLLMLRIIARNLIMWNSIQPTNEWIDSHIPDFIKQDIHQEHTMRSSQLIEGAKQAMYYMISGACLSLGLRFAGSDNKQAFQCLLSRLDNIMKISNMTAVGFQESITRSVIRSCVGVIATAAAMVVAGTGNLDLLSRLKVLHGRVGPQTQYGDHMPIHMAMGLLYAGIGGYTISSSMEATAGLLCAFYPFYPIAADDNRYYLQAFRHLWVIAMDMRWLMPLDVETGKPVRVPLLVNVQQDTPWLPEQVTREMRIFAPSVLPSYTFVKSIRLDTTRYYPICLNLDGSPYQKAVTNSGVLYIQRRPGCKTHDECPDDTITLDSVMSLKID</sequence>
<dbReference type="Pfam" id="PF12859">
    <property type="entry name" value="ANAPC1"/>
    <property type="match status" value="2"/>
</dbReference>
<evidence type="ECO:0000256" key="6">
    <source>
        <dbReference type="SAM" id="MobiDB-lite"/>
    </source>
</evidence>
<feature type="domain" description="Anaphase-promoting complex subunit 1 beta-sandwich" evidence="8">
    <location>
        <begin position="1551"/>
        <end position="1638"/>
    </location>
</feature>
<dbReference type="PANTHER" id="PTHR12827">
    <property type="entry name" value="MEIOTIC CHECKPOINT REGULATOR TSG24 FAMILY MEMBER"/>
    <property type="match status" value="1"/>
</dbReference>
<protein>
    <submittedName>
        <fullName evidence="9">Uncharacterized protein</fullName>
    </submittedName>
</protein>
<feature type="compositionally biased region" description="Low complexity" evidence="6">
    <location>
        <begin position="1260"/>
        <end position="1269"/>
    </location>
</feature>
<feature type="domain" description="Anaphase-promoting complex subunit 1 N-terminal" evidence="7">
    <location>
        <begin position="266"/>
        <end position="379"/>
    </location>
</feature>
<keyword evidence="3" id="KW-0677">Repeat</keyword>
<proteinExistence type="inferred from homology"/>
<name>A0A077X118_9FUNG</name>
<evidence type="ECO:0000256" key="2">
    <source>
        <dbReference type="ARBA" id="ARBA00022618"/>
    </source>
</evidence>
<feature type="domain" description="Anaphase-promoting complex subunit 1 N-terminal" evidence="7">
    <location>
        <begin position="87"/>
        <end position="253"/>
    </location>
</feature>
<dbReference type="GO" id="GO:0005680">
    <property type="term" value="C:anaphase-promoting complex"/>
    <property type="evidence" value="ECO:0007669"/>
    <property type="project" value="InterPro"/>
</dbReference>
<evidence type="ECO:0000256" key="3">
    <source>
        <dbReference type="ARBA" id="ARBA00022737"/>
    </source>
</evidence>
<keyword evidence="4" id="KW-0498">Mitosis</keyword>
<dbReference type="OrthoDB" id="26401at2759"/>
<evidence type="ECO:0000259" key="8">
    <source>
        <dbReference type="Pfam" id="PF21282"/>
    </source>
</evidence>
<accession>A0A077X118</accession>
<evidence type="ECO:0000259" key="7">
    <source>
        <dbReference type="Pfam" id="PF12859"/>
    </source>
</evidence>
<evidence type="ECO:0000256" key="4">
    <source>
        <dbReference type="ARBA" id="ARBA00022776"/>
    </source>
</evidence>
<dbReference type="InterPro" id="IPR048971">
    <property type="entry name" value="Apc1_3rd"/>
</dbReference>
<feature type="region of interest" description="Disordered" evidence="6">
    <location>
        <begin position="181"/>
        <end position="201"/>
    </location>
</feature>
<dbReference type="InterPro" id="IPR011989">
    <property type="entry name" value="ARM-like"/>
</dbReference>
<dbReference type="GO" id="GO:0051301">
    <property type="term" value="P:cell division"/>
    <property type="evidence" value="ECO:0007669"/>
    <property type="project" value="UniProtKB-KW"/>
</dbReference>
<keyword evidence="5" id="KW-0131">Cell cycle</keyword>
<dbReference type="InterPro" id="IPR024990">
    <property type="entry name" value="Apc1"/>
</dbReference>
<organism evidence="9">
    <name type="scientific">Lichtheimia ramosa</name>
    <dbReference type="NCBI Taxonomy" id="688394"/>
    <lineage>
        <taxon>Eukaryota</taxon>
        <taxon>Fungi</taxon>
        <taxon>Fungi incertae sedis</taxon>
        <taxon>Mucoromycota</taxon>
        <taxon>Mucoromycotina</taxon>
        <taxon>Mucoromycetes</taxon>
        <taxon>Mucorales</taxon>
        <taxon>Lichtheimiaceae</taxon>
        <taxon>Lichtheimia</taxon>
    </lineage>
</organism>
<feature type="region of interest" description="Disordered" evidence="6">
    <location>
        <begin position="348"/>
        <end position="399"/>
    </location>
</feature>
<evidence type="ECO:0000256" key="1">
    <source>
        <dbReference type="ARBA" id="ARBA00010547"/>
    </source>
</evidence>
<evidence type="ECO:0000256" key="5">
    <source>
        <dbReference type="ARBA" id="ARBA00023306"/>
    </source>
</evidence>
<feature type="compositionally biased region" description="Polar residues" evidence="6">
    <location>
        <begin position="1270"/>
        <end position="1279"/>
    </location>
</feature>
<dbReference type="InterPro" id="IPR049255">
    <property type="entry name" value="Apc1_N"/>
</dbReference>
<feature type="region of interest" description="Disordered" evidence="6">
    <location>
        <begin position="1245"/>
        <end position="1292"/>
    </location>
</feature>
<evidence type="ECO:0000313" key="9">
    <source>
        <dbReference type="EMBL" id="CDS13189.1"/>
    </source>
</evidence>
<dbReference type="GO" id="GO:0060090">
    <property type="term" value="F:molecular adaptor activity"/>
    <property type="evidence" value="ECO:0007669"/>
    <property type="project" value="TreeGrafter"/>
</dbReference>
<dbReference type="GO" id="GO:0007091">
    <property type="term" value="P:metaphase/anaphase transition of mitotic cell cycle"/>
    <property type="evidence" value="ECO:0007669"/>
    <property type="project" value="TreeGrafter"/>
</dbReference>
<dbReference type="Gene3D" id="1.25.10.10">
    <property type="entry name" value="Leucine-rich Repeat Variant"/>
    <property type="match status" value="2"/>
</dbReference>
<dbReference type="Pfam" id="PF21282">
    <property type="entry name" value="APC1_3rd"/>
    <property type="match status" value="1"/>
</dbReference>